<evidence type="ECO:0000313" key="2">
    <source>
        <dbReference type="Proteomes" id="UP000738349"/>
    </source>
</evidence>
<accession>A0A9P9IVZ2</accession>
<keyword evidence="2" id="KW-1185">Reference proteome</keyword>
<organism evidence="1 2">
    <name type="scientific">Dactylonectria macrodidyma</name>
    <dbReference type="NCBI Taxonomy" id="307937"/>
    <lineage>
        <taxon>Eukaryota</taxon>
        <taxon>Fungi</taxon>
        <taxon>Dikarya</taxon>
        <taxon>Ascomycota</taxon>
        <taxon>Pezizomycotina</taxon>
        <taxon>Sordariomycetes</taxon>
        <taxon>Hypocreomycetidae</taxon>
        <taxon>Hypocreales</taxon>
        <taxon>Nectriaceae</taxon>
        <taxon>Dactylonectria</taxon>
    </lineage>
</organism>
<sequence length="88" mass="9839">MLKSRSSRMYLMASSSFSLLLRADCRADVLDSPRLAGCSSRGRRVDAQPAACRVLNNTQSCRCSHGDEALFHTNLKLWTQALWEPLPL</sequence>
<dbReference type="Proteomes" id="UP000738349">
    <property type="component" value="Unassembled WGS sequence"/>
</dbReference>
<protein>
    <submittedName>
        <fullName evidence="1">Uncharacterized protein</fullName>
    </submittedName>
</protein>
<evidence type="ECO:0000313" key="1">
    <source>
        <dbReference type="EMBL" id="KAH7132769.1"/>
    </source>
</evidence>
<gene>
    <name evidence="1" type="ORF">EDB81DRAFT_806240</name>
</gene>
<reference evidence="1" key="1">
    <citation type="journal article" date="2021" name="Nat. Commun.">
        <title>Genetic determinants of endophytism in the Arabidopsis root mycobiome.</title>
        <authorList>
            <person name="Mesny F."/>
            <person name="Miyauchi S."/>
            <person name="Thiergart T."/>
            <person name="Pickel B."/>
            <person name="Atanasova L."/>
            <person name="Karlsson M."/>
            <person name="Huettel B."/>
            <person name="Barry K.W."/>
            <person name="Haridas S."/>
            <person name="Chen C."/>
            <person name="Bauer D."/>
            <person name="Andreopoulos W."/>
            <person name="Pangilinan J."/>
            <person name="LaButti K."/>
            <person name="Riley R."/>
            <person name="Lipzen A."/>
            <person name="Clum A."/>
            <person name="Drula E."/>
            <person name="Henrissat B."/>
            <person name="Kohler A."/>
            <person name="Grigoriev I.V."/>
            <person name="Martin F.M."/>
            <person name="Hacquard S."/>
        </authorList>
    </citation>
    <scope>NUCLEOTIDE SEQUENCE</scope>
    <source>
        <strain evidence="1">MPI-CAGE-AT-0147</strain>
    </source>
</reference>
<dbReference type="EMBL" id="JAGMUV010000016">
    <property type="protein sequence ID" value="KAH7132769.1"/>
    <property type="molecule type" value="Genomic_DNA"/>
</dbReference>
<comment type="caution">
    <text evidence="1">The sequence shown here is derived from an EMBL/GenBank/DDBJ whole genome shotgun (WGS) entry which is preliminary data.</text>
</comment>
<proteinExistence type="predicted"/>
<name>A0A9P9IVZ2_9HYPO</name>
<dbReference type="AlphaFoldDB" id="A0A9P9IVZ2"/>